<evidence type="ECO:0000256" key="8">
    <source>
        <dbReference type="PIRSR" id="PIRSR602401-1"/>
    </source>
</evidence>
<evidence type="ECO:0000256" key="9">
    <source>
        <dbReference type="SAM" id="SignalP"/>
    </source>
</evidence>
<keyword evidence="4 8" id="KW-0479">Metal-binding</keyword>
<feature type="binding site" description="axial binding residue" evidence="8">
    <location>
        <position position="467"/>
    </location>
    <ligand>
        <name>heme</name>
        <dbReference type="ChEBI" id="CHEBI:30413"/>
    </ligand>
    <ligandPart>
        <name>Fe</name>
        <dbReference type="ChEBI" id="CHEBI:18248"/>
    </ligandPart>
</feature>
<dbReference type="CDD" id="cd11051">
    <property type="entry name" value="CYP59-like"/>
    <property type="match status" value="1"/>
</dbReference>
<dbReference type="PRINTS" id="PR00385">
    <property type="entry name" value="P450"/>
</dbReference>
<evidence type="ECO:0000256" key="2">
    <source>
        <dbReference type="ARBA" id="ARBA00005179"/>
    </source>
</evidence>
<dbReference type="EMBL" id="JAVFHQ010000059">
    <property type="protein sequence ID" value="KAK4540921.1"/>
    <property type="molecule type" value="Genomic_DNA"/>
</dbReference>
<keyword evidence="6 8" id="KW-0408">Iron</keyword>
<accession>A0AAV9J799</accession>
<evidence type="ECO:0000256" key="5">
    <source>
        <dbReference type="ARBA" id="ARBA00023002"/>
    </source>
</evidence>
<dbReference type="PANTHER" id="PTHR24305:SF107">
    <property type="entry name" value="P450, PUTATIVE (EUROFUNG)-RELATED"/>
    <property type="match status" value="1"/>
</dbReference>
<keyword evidence="3 8" id="KW-0349">Heme</keyword>
<dbReference type="AlphaFoldDB" id="A0AAV9J799"/>
<evidence type="ECO:0000313" key="11">
    <source>
        <dbReference type="Proteomes" id="UP001324427"/>
    </source>
</evidence>
<gene>
    <name evidence="10" type="ORF">LTR36_008429</name>
</gene>
<name>A0AAV9J799_9PEZI</name>
<evidence type="ECO:0008006" key="12">
    <source>
        <dbReference type="Google" id="ProtNLM"/>
    </source>
</evidence>
<keyword evidence="5" id="KW-0560">Oxidoreductase</keyword>
<dbReference type="GO" id="GO:0004497">
    <property type="term" value="F:monooxygenase activity"/>
    <property type="evidence" value="ECO:0007669"/>
    <property type="project" value="UniProtKB-KW"/>
</dbReference>
<evidence type="ECO:0000256" key="1">
    <source>
        <dbReference type="ARBA" id="ARBA00001971"/>
    </source>
</evidence>
<comment type="cofactor">
    <cofactor evidence="1 8">
        <name>heme</name>
        <dbReference type="ChEBI" id="CHEBI:30413"/>
    </cofactor>
</comment>
<organism evidence="10 11">
    <name type="scientific">Oleoguttula mirabilis</name>
    <dbReference type="NCBI Taxonomy" id="1507867"/>
    <lineage>
        <taxon>Eukaryota</taxon>
        <taxon>Fungi</taxon>
        <taxon>Dikarya</taxon>
        <taxon>Ascomycota</taxon>
        <taxon>Pezizomycotina</taxon>
        <taxon>Dothideomycetes</taxon>
        <taxon>Dothideomycetidae</taxon>
        <taxon>Mycosphaerellales</taxon>
        <taxon>Teratosphaeriaceae</taxon>
        <taxon>Oleoguttula</taxon>
    </lineage>
</organism>
<dbReference type="SUPFAM" id="SSF48264">
    <property type="entry name" value="Cytochrome P450"/>
    <property type="match status" value="1"/>
</dbReference>
<dbReference type="InterPro" id="IPR050121">
    <property type="entry name" value="Cytochrome_P450_monoxygenase"/>
</dbReference>
<protein>
    <recommendedName>
        <fullName evidence="12">Cytochrome P450</fullName>
    </recommendedName>
</protein>
<evidence type="ECO:0000256" key="7">
    <source>
        <dbReference type="ARBA" id="ARBA00023033"/>
    </source>
</evidence>
<comment type="caution">
    <text evidence="10">The sequence shown here is derived from an EMBL/GenBank/DDBJ whole genome shotgun (WGS) entry which is preliminary data.</text>
</comment>
<evidence type="ECO:0000256" key="6">
    <source>
        <dbReference type="ARBA" id="ARBA00023004"/>
    </source>
</evidence>
<feature type="chain" id="PRO_5043564052" description="Cytochrome P450" evidence="9">
    <location>
        <begin position="17"/>
        <end position="546"/>
    </location>
</feature>
<dbReference type="InterPro" id="IPR036396">
    <property type="entry name" value="Cyt_P450_sf"/>
</dbReference>
<dbReference type="Proteomes" id="UP001324427">
    <property type="component" value="Unassembled WGS sequence"/>
</dbReference>
<dbReference type="InterPro" id="IPR002401">
    <property type="entry name" value="Cyt_P450_E_grp-I"/>
</dbReference>
<dbReference type="GO" id="GO:0016705">
    <property type="term" value="F:oxidoreductase activity, acting on paired donors, with incorporation or reduction of molecular oxygen"/>
    <property type="evidence" value="ECO:0007669"/>
    <property type="project" value="InterPro"/>
</dbReference>
<sequence>MLDFIGSHLAVTAVCAIALTYAPGPPGHSMIWGHLKIMGSIMQDVPARVHPHVIPLRIKEKYNIETDYFYLDVWPLADPMLHVFDPDVAQQVTVDLALPKHSTMADFMIHLAGPGDMVSSNGPHWKKWRTIMNPGFAASHLISLVPGIVDDSLIFCQRMVEHAEKGEIFRLEENATRLTVDIIGKVTMDLKLNTQSAPNEMVTAFREQVQLVPNEGMLDPLAMWRPKGIYKRWRNGRVMNRYIGKVLDERFARADNIAGRPVGERKQRKRVMIDLALDAYQSQQSGGEAEKAQVNTNPPQMDAEFRRAAITQIRTFVFAGHDTTSSTICYALYMLQKNPECMARIRQEHDENLGGVESAPQLIKDDPHILKKLDYTMCVVRETLRLWPAAGAVRGGLPGVMIRDPKTGESYPTENFLVWVPHYALHRNPNVWGDSANTFDPSRFLAQNESKLPENGYRPFEKGQRNCIGQELALIEARIILALTVRSFEFQAAYDSLDEPKDDGSYYADERWRKGKQDLDGEEAYQILVGSAKPREGMPTRVKVRL</sequence>
<proteinExistence type="predicted"/>
<evidence type="ECO:0000256" key="3">
    <source>
        <dbReference type="ARBA" id="ARBA00022617"/>
    </source>
</evidence>
<evidence type="ECO:0000313" key="10">
    <source>
        <dbReference type="EMBL" id="KAK4540921.1"/>
    </source>
</evidence>
<keyword evidence="9" id="KW-0732">Signal</keyword>
<evidence type="ECO:0000256" key="4">
    <source>
        <dbReference type="ARBA" id="ARBA00022723"/>
    </source>
</evidence>
<dbReference type="GO" id="GO:0020037">
    <property type="term" value="F:heme binding"/>
    <property type="evidence" value="ECO:0007669"/>
    <property type="project" value="InterPro"/>
</dbReference>
<keyword evidence="7" id="KW-0503">Monooxygenase</keyword>
<reference evidence="10 11" key="1">
    <citation type="submission" date="2021-11" db="EMBL/GenBank/DDBJ databases">
        <title>Black yeast isolated from Biological Soil Crust.</title>
        <authorList>
            <person name="Kurbessoian T."/>
        </authorList>
    </citation>
    <scope>NUCLEOTIDE SEQUENCE [LARGE SCALE GENOMIC DNA]</scope>
    <source>
        <strain evidence="10 11">CCFEE 5522</strain>
    </source>
</reference>
<dbReference type="InterPro" id="IPR001128">
    <property type="entry name" value="Cyt_P450"/>
</dbReference>
<dbReference type="PRINTS" id="PR00463">
    <property type="entry name" value="EP450I"/>
</dbReference>
<feature type="signal peptide" evidence="9">
    <location>
        <begin position="1"/>
        <end position="16"/>
    </location>
</feature>
<keyword evidence="11" id="KW-1185">Reference proteome</keyword>
<dbReference type="GO" id="GO:0005506">
    <property type="term" value="F:iron ion binding"/>
    <property type="evidence" value="ECO:0007669"/>
    <property type="project" value="InterPro"/>
</dbReference>
<dbReference type="Pfam" id="PF00067">
    <property type="entry name" value="p450"/>
    <property type="match status" value="1"/>
</dbReference>
<dbReference type="PANTHER" id="PTHR24305">
    <property type="entry name" value="CYTOCHROME P450"/>
    <property type="match status" value="1"/>
</dbReference>
<comment type="pathway">
    <text evidence="2">Secondary metabolite biosynthesis.</text>
</comment>
<dbReference type="Gene3D" id="1.10.630.10">
    <property type="entry name" value="Cytochrome P450"/>
    <property type="match status" value="1"/>
</dbReference>